<dbReference type="GO" id="GO:0098797">
    <property type="term" value="C:plasma membrane protein complex"/>
    <property type="evidence" value="ECO:0007669"/>
    <property type="project" value="TreeGrafter"/>
</dbReference>
<evidence type="ECO:0000256" key="13">
    <source>
        <dbReference type="RuleBase" id="RU362123"/>
    </source>
</evidence>
<dbReference type="AlphaFoldDB" id="A0A917CHV5"/>
<feature type="region of interest" description="Disordered" evidence="14">
    <location>
        <begin position="56"/>
        <end position="96"/>
    </location>
</feature>
<evidence type="ECO:0000256" key="2">
    <source>
        <dbReference type="ARBA" id="ARBA00006555"/>
    </source>
</evidence>
<keyword evidence="17" id="KW-1185">Reference proteome</keyword>
<keyword evidence="8" id="KW-0677">Repeat</keyword>
<evidence type="ECO:0000256" key="6">
    <source>
        <dbReference type="ARBA" id="ARBA00022519"/>
    </source>
</evidence>
<dbReference type="GO" id="GO:0031992">
    <property type="term" value="F:energy transducer activity"/>
    <property type="evidence" value="ECO:0007669"/>
    <property type="project" value="InterPro"/>
</dbReference>
<evidence type="ECO:0000256" key="14">
    <source>
        <dbReference type="SAM" id="MobiDB-lite"/>
    </source>
</evidence>
<dbReference type="Gene3D" id="3.30.2420.10">
    <property type="entry name" value="TonB"/>
    <property type="match status" value="1"/>
</dbReference>
<organism evidence="16 17">
    <name type="scientific">Marinicella pacifica</name>
    <dbReference type="NCBI Taxonomy" id="1171543"/>
    <lineage>
        <taxon>Bacteria</taxon>
        <taxon>Pseudomonadati</taxon>
        <taxon>Pseudomonadota</taxon>
        <taxon>Gammaproteobacteria</taxon>
        <taxon>Lysobacterales</taxon>
        <taxon>Marinicellaceae</taxon>
        <taxon>Marinicella</taxon>
    </lineage>
</organism>
<keyword evidence="5 13" id="KW-1003">Cell membrane</keyword>
<comment type="function">
    <text evidence="13">Interacts with outer membrane receptor proteins that carry out high-affinity binding and energy dependent uptake into the periplasmic space of specific substrates. It could act to transduce energy from the cytoplasmic membrane to specific energy-requiring processes in the outer membrane, resulting in the release into the periplasm of ligands bound by these outer membrane proteins.</text>
</comment>
<evidence type="ECO:0000259" key="15">
    <source>
        <dbReference type="PROSITE" id="PS52015"/>
    </source>
</evidence>
<evidence type="ECO:0000256" key="4">
    <source>
        <dbReference type="ARBA" id="ARBA00022448"/>
    </source>
</evidence>
<reference evidence="16" key="2">
    <citation type="submission" date="2020-09" db="EMBL/GenBank/DDBJ databases">
        <authorList>
            <person name="Sun Q."/>
            <person name="Zhou Y."/>
        </authorList>
    </citation>
    <scope>NUCLEOTIDE SEQUENCE</scope>
    <source>
        <strain evidence="16">CGMCC 1.12181</strain>
    </source>
</reference>
<evidence type="ECO:0000256" key="3">
    <source>
        <dbReference type="ARBA" id="ARBA00022362"/>
    </source>
</evidence>
<comment type="caution">
    <text evidence="16">The sequence shown here is derived from an EMBL/GenBank/DDBJ whole genome shotgun (WGS) entry which is preliminary data.</text>
</comment>
<dbReference type="Pfam" id="PF03544">
    <property type="entry name" value="TonB_C"/>
    <property type="match status" value="1"/>
</dbReference>
<evidence type="ECO:0000256" key="7">
    <source>
        <dbReference type="ARBA" id="ARBA00022692"/>
    </source>
</evidence>
<dbReference type="InterPro" id="IPR037682">
    <property type="entry name" value="TonB_C"/>
</dbReference>
<comment type="subcellular location">
    <subcellularLocation>
        <location evidence="1 13">Cell inner membrane</location>
        <topology evidence="1 13">Single-pass membrane protein</topology>
        <orientation evidence="1 13">Periplasmic side</orientation>
    </subcellularLocation>
</comment>
<dbReference type="PANTHER" id="PTHR33446">
    <property type="entry name" value="PROTEIN TONB-RELATED"/>
    <property type="match status" value="1"/>
</dbReference>
<proteinExistence type="inferred from homology"/>
<accession>A0A917CHV5</accession>
<gene>
    <name evidence="16" type="ORF">GCM10011365_06770</name>
</gene>
<evidence type="ECO:0000256" key="1">
    <source>
        <dbReference type="ARBA" id="ARBA00004383"/>
    </source>
</evidence>
<evidence type="ECO:0000313" key="17">
    <source>
        <dbReference type="Proteomes" id="UP000605253"/>
    </source>
</evidence>
<dbReference type="GO" id="GO:0015031">
    <property type="term" value="P:protein transport"/>
    <property type="evidence" value="ECO:0007669"/>
    <property type="project" value="UniProtKB-UniRule"/>
</dbReference>
<dbReference type="RefSeq" id="WP_188364268.1">
    <property type="nucleotide sequence ID" value="NZ_BAABJF010000032.1"/>
</dbReference>
<protein>
    <recommendedName>
        <fullName evidence="3 13">Protein TonB</fullName>
    </recommendedName>
</protein>
<dbReference type="PROSITE" id="PS52015">
    <property type="entry name" value="TONB_CTD"/>
    <property type="match status" value="1"/>
</dbReference>
<keyword evidence="10 13" id="KW-1133">Transmembrane helix</keyword>
<evidence type="ECO:0000256" key="12">
    <source>
        <dbReference type="ARBA" id="ARBA00025849"/>
    </source>
</evidence>
<sequence>MQTMIRSTLSGFLGFIVAIGLFLLMLSFLTPAEFKSNASDTNIAFNFVKSSPEVIKPHTPDRPIPPEMEKTVTPPAMPSLDVTTDDSDVPRVTPGKMDTKSIELYKDFTHTGLGHDLGVVSHENGGLKSGFAPMYPPKAMRSQAEGWVEVMISVGTDGRVTGVSVLGADPRGMFEQAAKKAVYKWTFHPKKVDGKIVPYKVVQKIEFTLDQ</sequence>
<name>A0A917CHV5_9GAMM</name>
<dbReference type="InterPro" id="IPR051045">
    <property type="entry name" value="TonB-dependent_transducer"/>
</dbReference>
<dbReference type="GO" id="GO:0055085">
    <property type="term" value="P:transmembrane transport"/>
    <property type="evidence" value="ECO:0007669"/>
    <property type="project" value="InterPro"/>
</dbReference>
<keyword evidence="11 13" id="KW-0472">Membrane</keyword>
<feature type="domain" description="TonB C-terminal" evidence="15">
    <location>
        <begin position="120"/>
        <end position="211"/>
    </location>
</feature>
<dbReference type="GO" id="GO:0015891">
    <property type="term" value="P:siderophore transport"/>
    <property type="evidence" value="ECO:0007669"/>
    <property type="project" value="InterPro"/>
</dbReference>
<keyword evidence="4 13" id="KW-0813">Transport</keyword>
<dbReference type="PANTHER" id="PTHR33446:SF8">
    <property type="entry name" value="PROTEIN TONB"/>
    <property type="match status" value="1"/>
</dbReference>
<dbReference type="InterPro" id="IPR006260">
    <property type="entry name" value="TonB/TolA_C"/>
</dbReference>
<comment type="subunit">
    <text evidence="12">Homodimer. Forms a complex with the accessory proteins ExbB and ExbD.</text>
</comment>
<dbReference type="EMBL" id="BMEO01000002">
    <property type="protein sequence ID" value="GGF88251.1"/>
    <property type="molecule type" value="Genomic_DNA"/>
</dbReference>
<keyword evidence="13" id="KW-0735">Signal-anchor</keyword>
<evidence type="ECO:0000256" key="10">
    <source>
        <dbReference type="ARBA" id="ARBA00022989"/>
    </source>
</evidence>
<evidence type="ECO:0000256" key="9">
    <source>
        <dbReference type="ARBA" id="ARBA00022927"/>
    </source>
</evidence>
<evidence type="ECO:0000256" key="8">
    <source>
        <dbReference type="ARBA" id="ARBA00022737"/>
    </source>
</evidence>
<dbReference type="NCBIfam" id="TIGR01352">
    <property type="entry name" value="tonB_Cterm"/>
    <property type="match status" value="1"/>
</dbReference>
<feature type="transmembrane region" description="Helical" evidence="13">
    <location>
        <begin position="12"/>
        <end position="29"/>
    </location>
</feature>
<dbReference type="SUPFAM" id="SSF74653">
    <property type="entry name" value="TolA/TonB C-terminal domain"/>
    <property type="match status" value="1"/>
</dbReference>
<dbReference type="InterPro" id="IPR003538">
    <property type="entry name" value="TonB"/>
</dbReference>
<comment type="similarity">
    <text evidence="2 13">Belongs to the TonB family.</text>
</comment>
<keyword evidence="6 13" id="KW-0997">Cell inner membrane</keyword>
<dbReference type="Proteomes" id="UP000605253">
    <property type="component" value="Unassembled WGS sequence"/>
</dbReference>
<evidence type="ECO:0000256" key="11">
    <source>
        <dbReference type="ARBA" id="ARBA00023136"/>
    </source>
</evidence>
<evidence type="ECO:0000313" key="16">
    <source>
        <dbReference type="EMBL" id="GGF88251.1"/>
    </source>
</evidence>
<reference evidence="16" key="1">
    <citation type="journal article" date="2014" name="Int. J. Syst. Evol. Microbiol.">
        <title>Complete genome sequence of Corynebacterium casei LMG S-19264T (=DSM 44701T), isolated from a smear-ripened cheese.</title>
        <authorList>
            <consortium name="US DOE Joint Genome Institute (JGI-PGF)"/>
            <person name="Walter F."/>
            <person name="Albersmeier A."/>
            <person name="Kalinowski J."/>
            <person name="Ruckert C."/>
        </authorList>
    </citation>
    <scope>NUCLEOTIDE SEQUENCE</scope>
    <source>
        <strain evidence="16">CGMCC 1.12181</strain>
    </source>
</reference>
<dbReference type="PRINTS" id="PR01374">
    <property type="entry name" value="TONBPROTEIN"/>
</dbReference>
<keyword evidence="9 13" id="KW-0653">Protein transport</keyword>
<evidence type="ECO:0000256" key="5">
    <source>
        <dbReference type="ARBA" id="ARBA00022475"/>
    </source>
</evidence>
<keyword evidence="7 13" id="KW-0812">Transmembrane</keyword>
<dbReference type="GO" id="GO:0030288">
    <property type="term" value="C:outer membrane-bounded periplasmic space"/>
    <property type="evidence" value="ECO:0007669"/>
    <property type="project" value="InterPro"/>
</dbReference>